<dbReference type="PRINTS" id="PR01438">
    <property type="entry name" value="UNVRSLSTRESS"/>
</dbReference>
<feature type="domain" description="UspA" evidence="2">
    <location>
        <begin position="161"/>
        <end position="303"/>
    </location>
</feature>
<dbReference type="Pfam" id="PF00582">
    <property type="entry name" value="Usp"/>
    <property type="match status" value="2"/>
</dbReference>
<comment type="similarity">
    <text evidence="1">Belongs to the universal stress protein A family.</text>
</comment>
<accession>A0A6G4TU12</accession>
<sequence length="305" mass="32415">MAATPQPPPLHGRVVLGYDGSKPADRALEYAVDEAVRRRTGLEILCGDPWTPPAPAGEGLSAEGYRTRYRATRDMVDQAAEQARKLSPGLTVVASVTIEDAAKSLVQCSRTAGLTVVGTRGHGGFAGLLLGSVSQRVAARSESPLMVVRGDDGLRDRPRGTVLVGVQSNTDEAAVRFGFEEAQHRNAALHVLHAWQFPPLKPTPHLVPPGGPLQRDAEDEAVRRASQAVPRYAVSSHRDAYPDVRVVTDDICGSPSAALVEASKKADVIVLTAHRNPHRAGLHLGPVSHAVLHHAHCPVVLIPSA</sequence>
<evidence type="ECO:0000256" key="1">
    <source>
        <dbReference type="ARBA" id="ARBA00008791"/>
    </source>
</evidence>
<feature type="domain" description="UspA" evidence="2">
    <location>
        <begin position="13"/>
        <end position="149"/>
    </location>
</feature>
<comment type="caution">
    <text evidence="3">The sequence shown here is derived from an EMBL/GenBank/DDBJ whole genome shotgun (WGS) entry which is preliminary data.</text>
</comment>
<dbReference type="InterPro" id="IPR006016">
    <property type="entry name" value="UspA"/>
</dbReference>
<name>A0A6G4TU12_9ACTN</name>
<dbReference type="PANTHER" id="PTHR46268:SF6">
    <property type="entry name" value="UNIVERSAL STRESS PROTEIN UP12"/>
    <property type="match status" value="1"/>
</dbReference>
<dbReference type="EMBL" id="JAAKZV010000002">
    <property type="protein sequence ID" value="NGN62481.1"/>
    <property type="molecule type" value="Genomic_DNA"/>
</dbReference>
<dbReference type="InterPro" id="IPR014729">
    <property type="entry name" value="Rossmann-like_a/b/a_fold"/>
</dbReference>
<organism evidence="3 4">
    <name type="scientific">Streptomyces coryli</name>
    <dbReference type="NCBI Taxonomy" id="1128680"/>
    <lineage>
        <taxon>Bacteria</taxon>
        <taxon>Bacillati</taxon>
        <taxon>Actinomycetota</taxon>
        <taxon>Actinomycetes</taxon>
        <taxon>Kitasatosporales</taxon>
        <taxon>Streptomycetaceae</taxon>
        <taxon>Streptomyces</taxon>
    </lineage>
</organism>
<dbReference type="Gene3D" id="3.40.50.620">
    <property type="entry name" value="HUPs"/>
    <property type="match status" value="2"/>
</dbReference>
<dbReference type="PANTHER" id="PTHR46268">
    <property type="entry name" value="STRESS RESPONSE PROTEIN NHAX"/>
    <property type="match status" value="1"/>
</dbReference>
<gene>
    <name evidence="3" type="ORF">G5C51_00955</name>
</gene>
<dbReference type="Proteomes" id="UP000481583">
    <property type="component" value="Unassembled WGS sequence"/>
</dbReference>
<proteinExistence type="inferred from homology"/>
<dbReference type="InterPro" id="IPR006015">
    <property type="entry name" value="Universal_stress_UspA"/>
</dbReference>
<dbReference type="AlphaFoldDB" id="A0A6G4TU12"/>
<evidence type="ECO:0000313" key="4">
    <source>
        <dbReference type="Proteomes" id="UP000481583"/>
    </source>
</evidence>
<evidence type="ECO:0000313" key="3">
    <source>
        <dbReference type="EMBL" id="NGN62481.1"/>
    </source>
</evidence>
<evidence type="ECO:0000259" key="2">
    <source>
        <dbReference type="Pfam" id="PF00582"/>
    </source>
</evidence>
<dbReference type="RefSeq" id="WP_165229884.1">
    <property type="nucleotide sequence ID" value="NZ_JAAKZV010000002.1"/>
</dbReference>
<protein>
    <submittedName>
        <fullName evidence="3">Universal stress protein</fullName>
    </submittedName>
</protein>
<keyword evidence="4" id="KW-1185">Reference proteome</keyword>
<dbReference type="SUPFAM" id="SSF52402">
    <property type="entry name" value="Adenine nucleotide alpha hydrolases-like"/>
    <property type="match status" value="2"/>
</dbReference>
<reference evidence="3 4" key="1">
    <citation type="submission" date="2020-02" db="EMBL/GenBank/DDBJ databases">
        <title>Whole-genome analyses of novel actinobacteria.</title>
        <authorList>
            <person name="Sahin N."/>
        </authorList>
    </citation>
    <scope>NUCLEOTIDE SEQUENCE [LARGE SCALE GENOMIC DNA]</scope>
    <source>
        <strain evidence="3 4">A7024</strain>
    </source>
</reference>